<evidence type="ECO:0000313" key="3">
    <source>
        <dbReference type="WBParaSite" id="maker-uti_cns_0017738-snap-gene-0.3-mRNA-1"/>
    </source>
</evidence>
<evidence type="ECO:0000256" key="1">
    <source>
        <dbReference type="SAM" id="MobiDB-lite"/>
    </source>
</evidence>
<evidence type="ECO:0000313" key="2">
    <source>
        <dbReference type="Proteomes" id="UP000095280"/>
    </source>
</evidence>
<proteinExistence type="predicted"/>
<protein>
    <submittedName>
        <fullName evidence="3">DOCK7</fullName>
    </submittedName>
</protein>
<dbReference type="Proteomes" id="UP000095280">
    <property type="component" value="Unplaced"/>
</dbReference>
<name>A0A1I8IX48_9PLAT</name>
<dbReference type="AlphaFoldDB" id="A0A1I8IX48"/>
<accession>A0A1I8IX48</accession>
<dbReference type="WBParaSite" id="maker-uti_cns_0017738-snap-gene-0.3-mRNA-1">
    <property type="protein sequence ID" value="maker-uti_cns_0017738-snap-gene-0.3-mRNA-1"/>
    <property type="gene ID" value="maker-uti_cns_0017738-snap-gene-0.3"/>
</dbReference>
<reference evidence="3" key="1">
    <citation type="submission" date="2016-11" db="UniProtKB">
        <authorList>
            <consortium name="WormBaseParasite"/>
        </authorList>
    </citation>
    <scope>IDENTIFICATION</scope>
</reference>
<organism evidence="2 3">
    <name type="scientific">Macrostomum lignano</name>
    <dbReference type="NCBI Taxonomy" id="282301"/>
    <lineage>
        <taxon>Eukaryota</taxon>
        <taxon>Metazoa</taxon>
        <taxon>Spiralia</taxon>
        <taxon>Lophotrochozoa</taxon>
        <taxon>Platyhelminthes</taxon>
        <taxon>Rhabditophora</taxon>
        <taxon>Macrostomorpha</taxon>
        <taxon>Macrostomida</taxon>
        <taxon>Macrostomidae</taxon>
        <taxon>Macrostomum</taxon>
    </lineage>
</organism>
<sequence length="144" mass="15676">ALPGDFAEKYLKYFSQSRASLGLRVMFSTNLRRPAVPTRRSGLPAADSGAAAMTGISGLVRRVQGELLPLNSPINGSRQTEEPQATQPNAASLQSMEDQLDKDLSNLCRFGLDLEPDYLLLTDESKAEDKRVVESLLTGSYSVE</sequence>
<feature type="region of interest" description="Disordered" evidence="1">
    <location>
        <begin position="70"/>
        <end position="98"/>
    </location>
</feature>
<keyword evidence="2" id="KW-1185">Reference proteome</keyword>
<feature type="compositionally biased region" description="Polar residues" evidence="1">
    <location>
        <begin position="72"/>
        <end position="97"/>
    </location>
</feature>